<dbReference type="EMBL" id="AP021879">
    <property type="protein sequence ID" value="BBO87649.1"/>
    <property type="molecule type" value="Genomic_DNA"/>
</dbReference>
<accession>A0A5K8A549</accession>
<evidence type="ECO:0000313" key="2">
    <source>
        <dbReference type="EMBL" id="BBO87649.1"/>
    </source>
</evidence>
<gene>
    <name evidence="2" type="ORF">DSCOOX_08290</name>
</gene>
<reference evidence="2 3" key="1">
    <citation type="submission" date="2019-11" db="EMBL/GenBank/DDBJ databases">
        <title>Comparative genomics of hydrocarbon-degrading Desulfosarcina strains.</title>
        <authorList>
            <person name="Watanabe M."/>
            <person name="Kojima H."/>
            <person name="Fukui M."/>
        </authorList>
    </citation>
    <scope>NUCLEOTIDE SEQUENCE [LARGE SCALE GENOMIC DNA]</scope>
    <source>
        <strain evidence="3">oXyS1</strain>
    </source>
</reference>
<evidence type="ECO:0000313" key="3">
    <source>
        <dbReference type="Proteomes" id="UP000422108"/>
    </source>
</evidence>
<evidence type="ECO:0000259" key="1">
    <source>
        <dbReference type="Pfam" id="PF00534"/>
    </source>
</evidence>
<dbReference type="AlphaFoldDB" id="A0A5K8A549"/>
<name>A0A5K8A549_9BACT</name>
<dbReference type="InterPro" id="IPR001296">
    <property type="entry name" value="Glyco_trans_1"/>
</dbReference>
<protein>
    <recommendedName>
        <fullName evidence="1">Glycosyl transferase family 1 domain-containing protein</fullName>
    </recommendedName>
</protein>
<organism evidence="2 3">
    <name type="scientific">Desulfosarcina ovata subsp. ovata</name>
    <dbReference type="NCBI Taxonomy" id="2752305"/>
    <lineage>
        <taxon>Bacteria</taxon>
        <taxon>Pseudomonadati</taxon>
        <taxon>Thermodesulfobacteriota</taxon>
        <taxon>Desulfobacteria</taxon>
        <taxon>Desulfobacterales</taxon>
        <taxon>Desulfosarcinaceae</taxon>
        <taxon>Desulfosarcina</taxon>
    </lineage>
</organism>
<proteinExistence type="predicted"/>
<dbReference type="Pfam" id="PF00534">
    <property type="entry name" value="Glycos_transf_1"/>
    <property type="match status" value="1"/>
</dbReference>
<dbReference type="GO" id="GO:0016757">
    <property type="term" value="F:glycosyltransferase activity"/>
    <property type="evidence" value="ECO:0007669"/>
    <property type="project" value="InterPro"/>
</dbReference>
<dbReference type="SUPFAM" id="SSF53756">
    <property type="entry name" value="UDP-Glycosyltransferase/glycogen phosphorylase"/>
    <property type="match status" value="1"/>
</dbReference>
<dbReference type="Gene3D" id="3.40.50.2000">
    <property type="entry name" value="Glycogen Phosphorylase B"/>
    <property type="match status" value="1"/>
</dbReference>
<sequence length="140" mass="15895">MVIVSDFNRGTKLSIRGVNVINRQWSEETELTDLNSFDVGLMPLLKNDYISKGKCSYKALQYMAVGIPALIYAEGNNLEIVKDGIDGFLYETEDEFITKVLSLYNNGIFSQEMGRQAKDKIEKEYATSTVFRDLFKVVSQ</sequence>
<keyword evidence="3" id="KW-1185">Reference proteome</keyword>
<feature type="domain" description="Glycosyl transferase family 1" evidence="1">
    <location>
        <begin position="58"/>
        <end position="119"/>
    </location>
</feature>
<dbReference type="Proteomes" id="UP000422108">
    <property type="component" value="Chromosome"/>
</dbReference>